<dbReference type="EMBL" id="BARS01022515">
    <property type="protein sequence ID" value="GAG01120.1"/>
    <property type="molecule type" value="Genomic_DNA"/>
</dbReference>
<comment type="caution">
    <text evidence="1">The sequence shown here is derived from an EMBL/GenBank/DDBJ whole genome shotgun (WGS) entry which is preliminary data.</text>
</comment>
<protein>
    <submittedName>
        <fullName evidence="1">Uncharacterized protein</fullName>
    </submittedName>
</protein>
<dbReference type="AlphaFoldDB" id="X0U6D1"/>
<sequence length="31" mass="3492">MIKQAQSNILLLTKDKTTMELLSSVLDKSQN</sequence>
<name>X0U6D1_9ZZZZ</name>
<proteinExistence type="predicted"/>
<accession>X0U6D1</accession>
<feature type="non-terminal residue" evidence="1">
    <location>
        <position position="31"/>
    </location>
</feature>
<organism evidence="1">
    <name type="scientific">marine sediment metagenome</name>
    <dbReference type="NCBI Taxonomy" id="412755"/>
    <lineage>
        <taxon>unclassified sequences</taxon>
        <taxon>metagenomes</taxon>
        <taxon>ecological metagenomes</taxon>
    </lineage>
</organism>
<gene>
    <name evidence="1" type="ORF">S01H1_35990</name>
</gene>
<evidence type="ECO:0000313" key="1">
    <source>
        <dbReference type="EMBL" id="GAG01120.1"/>
    </source>
</evidence>
<reference evidence="1" key="1">
    <citation type="journal article" date="2014" name="Front. Microbiol.">
        <title>High frequency of phylogenetically diverse reductive dehalogenase-homologous genes in deep subseafloor sedimentary metagenomes.</title>
        <authorList>
            <person name="Kawai M."/>
            <person name="Futagami T."/>
            <person name="Toyoda A."/>
            <person name="Takaki Y."/>
            <person name="Nishi S."/>
            <person name="Hori S."/>
            <person name="Arai W."/>
            <person name="Tsubouchi T."/>
            <person name="Morono Y."/>
            <person name="Uchiyama I."/>
            <person name="Ito T."/>
            <person name="Fujiyama A."/>
            <person name="Inagaki F."/>
            <person name="Takami H."/>
        </authorList>
    </citation>
    <scope>NUCLEOTIDE SEQUENCE</scope>
    <source>
        <strain evidence="1">Expedition CK06-06</strain>
    </source>
</reference>